<dbReference type="HOGENOM" id="CLU_032017_5_5_1"/>
<gene>
    <name evidence="2" type="ORF">NEMVEDRAFT_v1g171979</name>
</gene>
<dbReference type="GO" id="GO:0007286">
    <property type="term" value="P:spermatid development"/>
    <property type="evidence" value="ECO:0000318"/>
    <property type="project" value="GO_Central"/>
</dbReference>
<evidence type="ECO:0000313" key="2">
    <source>
        <dbReference type="EMBL" id="EDO35309.1"/>
    </source>
</evidence>
<keyword evidence="1" id="KW-0677">Repeat</keyword>
<keyword evidence="3" id="KW-1185">Reference proteome</keyword>
<evidence type="ECO:0000256" key="1">
    <source>
        <dbReference type="ARBA" id="ARBA00022737"/>
    </source>
</evidence>
<dbReference type="PANTHER" id="PTHR43215">
    <property type="entry name" value="RADIAL SPOKE HEAD 1 HOMOLOG"/>
    <property type="match status" value="1"/>
</dbReference>
<dbReference type="SUPFAM" id="SSF82185">
    <property type="entry name" value="Histone H3 K4-specific methyltransferase SET7/9 N-terminal domain"/>
    <property type="match status" value="1"/>
</dbReference>
<dbReference type="InParanoid" id="A7SLW6"/>
<dbReference type="PANTHER" id="PTHR43215:SF14">
    <property type="entry name" value="RADIAL SPOKE HEAD 1 HOMOLOG"/>
    <property type="match status" value="1"/>
</dbReference>
<proteinExistence type="predicted"/>
<protein>
    <submittedName>
        <fullName evidence="2">Uncharacterized protein</fullName>
    </submittedName>
</protein>
<sequence>MIPQVKKTQKRPDDGEGMYQYDNGDFYVGEWRRGKRHGYGNLEKADEGMYQYDNGDFYVGEWRRGKRHGYGNLEKADASYTHDNGDTYTGQWQAGMRHGKGELVTADGRRIEGYWRNDEYVGTEPPP</sequence>
<evidence type="ECO:0000313" key="3">
    <source>
        <dbReference type="Proteomes" id="UP000001593"/>
    </source>
</evidence>
<dbReference type="STRING" id="45351.A7SLW6"/>
<dbReference type="Proteomes" id="UP000001593">
    <property type="component" value="Unassembled WGS sequence"/>
</dbReference>
<dbReference type="InterPro" id="IPR003409">
    <property type="entry name" value="MORN"/>
</dbReference>
<name>A7SLW6_NEMVE</name>
<dbReference type="GO" id="GO:0035082">
    <property type="term" value="P:axoneme assembly"/>
    <property type="evidence" value="ECO:0000318"/>
    <property type="project" value="GO_Central"/>
</dbReference>
<dbReference type="Gene3D" id="2.20.110.10">
    <property type="entry name" value="Histone H3 K4-specific methyltransferase SET7/9 N-terminal domain"/>
    <property type="match status" value="2"/>
</dbReference>
<dbReference type="EMBL" id="DS469702">
    <property type="protein sequence ID" value="EDO35309.1"/>
    <property type="molecule type" value="Genomic_DNA"/>
</dbReference>
<dbReference type="SMART" id="SM00698">
    <property type="entry name" value="MORN"/>
    <property type="match status" value="3"/>
</dbReference>
<dbReference type="PhylomeDB" id="A7SLW6"/>
<reference evidence="2 3" key="1">
    <citation type="journal article" date="2007" name="Science">
        <title>Sea anemone genome reveals ancestral eumetazoan gene repertoire and genomic organization.</title>
        <authorList>
            <person name="Putnam N.H."/>
            <person name="Srivastava M."/>
            <person name="Hellsten U."/>
            <person name="Dirks B."/>
            <person name="Chapman J."/>
            <person name="Salamov A."/>
            <person name="Terry A."/>
            <person name="Shapiro H."/>
            <person name="Lindquist E."/>
            <person name="Kapitonov V.V."/>
            <person name="Jurka J."/>
            <person name="Genikhovich G."/>
            <person name="Grigoriev I.V."/>
            <person name="Lucas S.M."/>
            <person name="Steele R.E."/>
            <person name="Finnerty J.R."/>
            <person name="Technau U."/>
            <person name="Martindale M.Q."/>
            <person name="Rokhsar D.S."/>
        </authorList>
    </citation>
    <scope>NUCLEOTIDE SEQUENCE [LARGE SCALE GENOMIC DNA]</scope>
    <source>
        <strain evidence="3">CH2 X CH6</strain>
    </source>
</reference>
<accession>A7SLW6</accession>
<dbReference type="AlphaFoldDB" id="A7SLW6"/>
<dbReference type="Pfam" id="PF02493">
    <property type="entry name" value="MORN"/>
    <property type="match status" value="4"/>
</dbReference>
<organism evidence="2 3">
    <name type="scientific">Nematostella vectensis</name>
    <name type="common">Starlet sea anemone</name>
    <dbReference type="NCBI Taxonomy" id="45351"/>
    <lineage>
        <taxon>Eukaryota</taxon>
        <taxon>Metazoa</taxon>
        <taxon>Cnidaria</taxon>
        <taxon>Anthozoa</taxon>
        <taxon>Hexacorallia</taxon>
        <taxon>Actiniaria</taxon>
        <taxon>Edwardsiidae</taxon>
        <taxon>Nematostella</taxon>
    </lineage>
</organism>
<dbReference type="eggNOG" id="KOG0229">
    <property type="taxonomic scope" value="Eukaryota"/>
</dbReference>
<dbReference type="GO" id="GO:0031514">
    <property type="term" value="C:motile cilium"/>
    <property type="evidence" value="ECO:0000318"/>
    <property type="project" value="GO_Central"/>
</dbReference>
<dbReference type="GO" id="GO:0005634">
    <property type="term" value="C:nucleus"/>
    <property type="evidence" value="ECO:0000318"/>
    <property type="project" value="GO_Central"/>
</dbReference>